<evidence type="ECO:0000313" key="2">
    <source>
        <dbReference type="Proteomes" id="UP000268857"/>
    </source>
</evidence>
<dbReference type="Gene3D" id="3.40.50.1000">
    <property type="entry name" value="HAD superfamily/HAD-like"/>
    <property type="match status" value="1"/>
</dbReference>
<dbReference type="EMBL" id="RSCJ01000022">
    <property type="protein sequence ID" value="RUR75937.1"/>
    <property type="molecule type" value="Genomic_DNA"/>
</dbReference>
<dbReference type="InterPro" id="IPR023214">
    <property type="entry name" value="HAD_sf"/>
</dbReference>
<accession>A0A433N3V2</accession>
<protein>
    <submittedName>
        <fullName evidence="1">Uncharacterized protein</fullName>
    </submittedName>
</protein>
<keyword evidence="2" id="KW-1185">Reference proteome</keyword>
<dbReference type="Proteomes" id="UP000268857">
    <property type="component" value="Unassembled WGS sequence"/>
</dbReference>
<gene>
    <name evidence="1" type="ORF">PCC6912_45090</name>
</gene>
<evidence type="ECO:0000313" key="1">
    <source>
        <dbReference type="EMBL" id="RUR75937.1"/>
    </source>
</evidence>
<name>A0A433N3V2_CHLFR</name>
<dbReference type="AlphaFoldDB" id="A0A433N3V2"/>
<dbReference type="RefSeq" id="WP_235083014.1">
    <property type="nucleotide sequence ID" value="NZ_AJLN01000152.1"/>
</dbReference>
<sequence length="111" mass="12794">MIKLPHFYRVTQEDDATKIADYTGEGETFLEEKFNYRKPGAGILYQTKFDFGIHLTQSWMVGDRPENEAATVAGVNFMDADTWRNQFLPGMYEIRSATPKYVKFLEGIKLS</sequence>
<proteinExistence type="predicted"/>
<organism evidence="1 2">
    <name type="scientific">Chlorogloeopsis fritschii PCC 6912</name>
    <dbReference type="NCBI Taxonomy" id="211165"/>
    <lineage>
        <taxon>Bacteria</taxon>
        <taxon>Bacillati</taxon>
        <taxon>Cyanobacteriota</taxon>
        <taxon>Cyanophyceae</taxon>
        <taxon>Nostocales</taxon>
        <taxon>Chlorogloeopsidaceae</taxon>
        <taxon>Chlorogloeopsis</taxon>
    </lineage>
</organism>
<dbReference type="SUPFAM" id="SSF56784">
    <property type="entry name" value="HAD-like"/>
    <property type="match status" value="1"/>
</dbReference>
<dbReference type="InterPro" id="IPR036412">
    <property type="entry name" value="HAD-like_sf"/>
</dbReference>
<reference evidence="1 2" key="1">
    <citation type="journal article" date="2019" name="Genome Biol. Evol.">
        <title>Day and night: Metabolic profiles and evolutionary relationships of six axenic non-marine cyanobacteria.</title>
        <authorList>
            <person name="Will S.E."/>
            <person name="Henke P."/>
            <person name="Boedeker C."/>
            <person name="Huang S."/>
            <person name="Brinkmann H."/>
            <person name="Rohde M."/>
            <person name="Jarek M."/>
            <person name="Friedl T."/>
            <person name="Seufert S."/>
            <person name="Schumacher M."/>
            <person name="Overmann J."/>
            <person name="Neumann-Schaal M."/>
            <person name="Petersen J."/>
        </authorList>
    </citation>
    <scope>NUCLEOTIDE SEQUENCE [LARGE SCALE GENOMIC DNA]</scope>
    <source>
        <strain evidence="1 2">PCC 6912</strain>
    </source>
</reference>
<comment type="caution">
    <text evidence="1">The sequence shown here is derived from an EMBL/GenBank/DDBJ whole genome shotgun (WGS) entry which is preliminary data.</text>
</comment>